<name>A0A132N9D0_HYDSH</name>
<protein>
    <recommendedName>
        <fullName evidence="4">Transposase</fullName>
    </recommendedName>
</protein>
<dbReference type="STRING" id="1484.SA87_00090"/>
<evidence type="ECO:0000256" key="1">
    <source>
        <dbReference type="SAM" id="Coils"/>
    </source>
</evidence>
<dbReference type="InterPro" id="IPR002514">
    <property type="entry name" value="Transposase_8"/>
</dbReference>
<evidence type="ECO:0000313" key="3">
    <source>
        <dbReference type="Proteomes" id="UP000243024"/>
    </source>
</evidence>
<dbReference type="PANTHER" id="PTHR33215:SF13">
    <property type="entry name" value="PROTEIN DISTAL ANTENNA"/>
    <property type="match status" value="1"/>
</dbReference>
<dbReference type="AlphaFoldDB" id="A0A132N9D0"/>
<reference evidence="2 3" key="1">
    <citation type="submission" date="2015-09" db="EMBL/GenBank/DDBJ databases">
        <title>Draft genome sequence of Hydrogenibacillus schlegelii DSM 2000.</title>
        <authorList>
            <person name="Hemp J."/>
        </authorList>
    </citation>
    <scope>NUCLEOTIDE SEQUENCE [LARGE SCALE GENOMIC DNA]</scope>
    <source>
        <strain evidence="2 3">MA 48</strain>
    </source>
</reference>
<dbReference type="InterPro" id="IPR051839">
    <property type="entry name" value="RD_transcriptional_regulator"/>
</dbReference>
<dbReference type="Proteomes" id="UP000243024">
    <property type="component" value="Unassembled WGS sequence"/>
</dbReference>
<organism evidence="2 3">
    <name type="scientific">Hydrogenibacillus schlegelii</name>
    <name type="common">Bacillus schlegelii</name>
    <dbReference type="NCBI Taxonomy" id="1484"/>
    <lineage>
        <taxon>Bacteria</taxon>
        <taxon>Bacillati</taxon>
        <taxon>Bacillota</taxon>
        <taxon>Bacilli</taxon>
        <taxon>Bacillales</taxon>
        <taxon>Bacillales Family X. Incertae Sedis</taxon>
        <taxon>Hydrogenibacillus</taxon>
    </lineage>
</organism>
<gene>
    <name evidence="2" type="ORF">SA87_00090</name>
</gene>
<dbReference type="Gene3D" id="1.10.10.60">
    <property type="entry name" value="Homeodomain-like"/>
    <property type="match status" value="1"/>
</dbReference>
<dbReference type="Pfam" id="PF01527">
    <property type="entry name" value="HTH_Tnp_1"/>
    <property type="match status" value="1"/>
</dbReference>
<dbReference type="PANTHER" id="PTHR33215">
    <property type="entry name" value="PROTEIN DISTAL ANTENNA"/>
    <property type="match status" value="1"/>
</dbReference>
<keyword evidence="3" id="KW-1185">Reference proteome</keyword>
<comment type="caution">
    <text evidence="2">The sequence shown here is derived from an EMBL/GenBank/DDBJ whole genome shotgun (WGS) entry which is preliminary data.</text>
</comment>
<proteinExistence type="predicted"/>
<evidence type="ECO:0000313" key="2">
    <source>
        <dbReference type="EMBL" id="OAR04011.1"/>
    </source>
</evidence>
<accession>A0A132N9D0</accession>
<evidence type="ECO:0008006" key="4">
    <source>
        <dbReference type="Google" id="ProtNLM"/>
    </source>
</evidence>
<dbReference type="InterPro" id="IPR009057">
    <property type="entry name" value="Homeodomain-like_sf"/>
</dbReference>
<dbReference type="GO" id="GO:0004803">
    <property type="term" value="F:transposase activity"/>
    <property type="evidence" value="ECO:0007669"/>
    <property type="project" value="InterPro"/>
</dbReference>
<dbReference type="SUPFAM" id="SSF46689">
    <property type="entry name" value="Homeodomain-like"/>
    <property type="match status" value="1"/>
</dbReference>
<dbReference type="OrthoDB" id="2943149at2"/>
<dbReference type="EMBL" id="JXBB01000028">
    <property type="protein sequence ID" value="OAR04011.1"/>
    <property type="molecule type" value="Genomic_DNA"/>
</dbReference>
<dbReference type="GO" id="GO:0006313">
    <property type="term" value="P:DNA transposition"/>
    <property type="evidence" value="ECO:0007669"/>
    <property type="project" value="InterPro"/>
</dbReference>
<dbReference type="GO" id="GO:0003677">
    <property type="term" value="F:DNA binding"/>
    <property type="evidence" value="ECO:0007669"/>
    <property type="project" value="InterPro"/>
</dbReference>
<feature type="coiled-coil region" evidence="1">
    <location>
        <begin position="64"/>
        <end position="91"/>
    </location>
</feature>
<sequence>MILLKRRKYDKAFKVAAVRQVLEEGKKVSHVAKALGILPTMLSRWVYEYQTHGEDAFSGNGIPIRHADWEIKRLQKRLEELETENEILKKFQAYWREVEKSSTDSSGKTQRPTK</sequence>
<keyword evidence="1" id="KW-0175">Coiled coil</keyword>